<comment type="cofactor">
    <cofactor evidence="1">
        <name>FAD</name>
        <dbReference type="ChEBI" id="CHEBI:57692"/>
    </cofactor>
</comment>
<reference evidence="7 8" key="1">
    <citation type="submission" date="2016-09" db="EMBL/GenBank/DDBJ databases">
        <title>Extensive genetic diversity and differential bi-allelic expression allows diatom success in the polar Southern Ocean.</title>
        <authorList>
            <consortium name="DOE Joint Genome Institute"/>
            <person name="Mock T."/>
            <person name="Otillar R.P."/>
            <person name="Strauss J."/>
            <person name="Dupont C."/>
            <person name="Frickenhaus S."/>
            <person name="Maumus F."/>
            <person name="Mcmullan M."/>
            <person name="Sanges R."/>
            <person name="Schmutz J."/>
            <person name="Toseland A."/>
            <person name="Valas R."/>
            <person name="Veluchamy A."/>
            <person name="Ward B.J."/>
            <person name="Allen A."/>
            <person name="Barry K."/>
            <person name="Falciatore A."/>
            <person name="Ferrante M."/>
            <person name="Fortunato A.E."/>
            <person name="Gloeckner G."/>
            <person name="Gruber A."/>
            <person name="Hipkin R."/>
            <person name="Janech M."/>
            <person name="Kroth P."/>
            <person name="Leese F."/>
            <person name="Lindquist E."/>
            <person name="Lyon B.R."/>
            <person name="Martin J."/>
            <person name="Mayer C."/>
            <person name="Parker M."/>
            <person name="Quesneville H."/>
            <person name="Raymond J."/>
            <person name="Uhlig C."/>
            <person name="Valentin K.U."/>
            <person name="Worden A.Z."/>
            <person name="Armbrust E.V."/>
            <person name="Bowler C."/>
            <person name="Green B."/>
            <person name="Moulton V."/>
            <person name="Van Oosterhout C."/>
            <person name="Grigoriev I."/>
        </authorList>
    </citation>
    <scope>NUCLEOTIDE SEQUENCE [LARGE SCALE GENOMIC DNA]</scope>
    <source>
        <strain evidence="7 8">CCMP1102</strain>
    </source>
</reference>
<proteinExistence type="inferred from homology"/>
<evidence type="ECO:0000256" key="5">
    <source>
        <dbReference type="ARBA" id="ARBA00023002"/>
    </source>
</evidence>
<name>A0A1E7FRP5_9STRA</name>
<dbReference type="InterPro" id="IPR006076">
    <property type="entry name" value="FAD-dep_OxRdtase"/>
</dbReference>
<dbReference type="GO" id="GO:0003884">
    <property type="term" value="F:D-amino-acid oxidase activity"/>
    <property type="evidence" value="ECO:0007669"/>
    <property type="project" value="InterPro"/>
</dbReference>
<keyword evidence="4" id="KW-0274">FAD</keyword>
<dbReference type="InterPro" id="IPR023209">
    <property type="entry name" value="DAO"/>
</dbReference>
<evidence type="ECO:0000256" key="4">
    <source>
        <dbReference type="ARBA" id="ARBA00022827"/>
    </source>
</evidence>
<evidence type="ECO:0000256" key="1">
    <source>
        <dbReference type="ARBA" id="ARBA00001974"/>
    </source>
</evidence>
<dbReference type="Gene3D" id="3.30.9.10">
    <property type="entry name" value="D-Amino Acid Oxidase, subunit A, domain 2"/>
    <property type="match status" value="1"/>
</dbReference>
<dbReference type="GO" id="GO:0005737">
    <property type="term" value="C:cytoplasm"/>
    <property type="evidence" value="ECO:0007669"/>
    <property type="project" value="TreeGrafter"/>
</dbReference>
<dbReference type="GO" id="GO:0071949">
    <property type="term" value="F:FAD binding"/>
    <property type="evidence" value="ECO:0007669"/>
    <property type="project" value="InterPro"/>
</dbReference>
<dbReference type="PANTHER" id="PTHR11530">
    <property type="entry name" value="D-AMINO ACID OXIDASE"/>
    <property type="match status" value="1"/>
</dbReference>
<feature type="domain" description="FAD dependent oxidoreductase" evidence="6">
    <location>
        <begin position="4"/>
        <end position="389"/>
    </location>
</feature>
<comment type="similarity">
    <text evidence="2">Belongs to the DAMOX/DASOX family.</text>
</comment>
<evidence type="ECO:0000313" key="8">
    <source>
        <dbReference type="Proteomes" id="UP000095751"/>
    </source>
</evidence>
<dbReference type="EMBL" id="KV784354">
    <property type="protein sequence ID" value="OEU20840.1"/>
    <property type="molecule type" value="Genomic_DNA"/>
</dbReference>
<dbReference type="GO" id="GO:0019478">
    <property type="term" value="P:D-amino acid catabolic process"/>
    <property type="evidence" value="ECO:0007669"/>
    <property type="project" value="TreeGrafter"/>
</dbReference>
<accession>A0A1E7FRP5</accession>
<keyword evidence="8" id="KW-1185">Reference proteome</keyword>
<evidence type="ECO:0000256" key="2">
    <source>
        <dbReference type="ARBA" id="ARBA00006730"/>
    </source>
</evidence>
<dbReference type="SUPFAM" id="SSF51971">
    <property type="entry name" value="Nucleotide-binding domain"/>
    <property type="match status" value="1"/>
</dbReference>
<evidence type="ECO:0000259" key="6">
    <source>
        <dbReference type="Pfam" id="PF01266"/>
    </source>
</evidence>
<keyword evidence="3" id="KW-0285">Flavoprotein</keyword>
<dbReference type="Pfam" id="PF01266">
    <property type="entry name" value="DAO"/>
    <property type="match status" value="1"/>
</dbReference>
<sequence length="392" mass="43235">MASRVLVVGSGVIGLRTALEIAKRNIPVVLRSPVGPLDESNCSQGAGGLWMPYKCDDPRADKWAIETLDEIHPIAADANNSLGPDTEDMVSEDYHKGLGGKSSLPLWSQDPRFNFQNVALEQVAWQNQIHQLRLPNLSMAQAAGYNHAWFFQTPIVDCPKMLESLLNELVTGKSASNDVNIADVDVNVETGVYYQSKEELFEEAKKLDCDAIVNCTGLGASELCNDSQMIGARGALLLYDRKTCKRLDPTIDEIPGSSGAHNELHDACIFAVEPPWGDDEYPSYLIVRGDDIVVGGTCLDGDTEPTMRPKERTRLLENARLMGIDTNACQPKGDWVGFRPYRDNIRCEIDDMDDYANKDYDKIRLVHCYGTGGSGWTIYTGMAKEAAKLVLQ</sequence>
<dbReference type="SUPFAM" id="SSF54373">
    <property type="entry name" value="FAD-linked reductases, C-terminal domain"/>
    <property type="match status" value="1"/>
</dbReference>
<dbReference type="AlphaFoldDB" id="A0A1E7FRP5"/>
<dbReference type="Proteomes" id="UP000095751">
    <property type="component" value="Unassembled WGS sequence"/>
</dbReference>
<dbReference type="InParanoid" id="A0A1E7FRP5"/>
<dbReference type="OrthoDB" id="2015447at2759"/>
<dbReference type="KEGG" id="fcy:FRACYDRAFT_206086"/>
<protein>
    <submittedName>
        <fullName evidence="7">Nucleotide-binding domain-containing protein</fullName>
    </submittedName>
</protein>
<organism evidence="7 8">
    <name type="scientific">Fragilariopsis cylindrus CCMP1102</name>
    <dbReference type="NCBI Taxonomy" id="635003"/>
    <lineage>
        <taxon>Eukaryota</taxon>
        <taxon>Sar</taxon>
        <taxon>Stramenopiles</taxon>
        <taxon>Ochrophyta</taxon>
        <taxon>Bacillariophyta</taxon>
        <taxon>Bacillariophyceae</taxon>
        <taxon>Bacillariophycidae</taxon>
        <taxon>Bacillariales</taxon>
        <taxon>Bacillariaceae</taxon>
        <taxon>Fragilariopsis</taxon>
    </lineage>
</organism>
<evidence type="ECO:0000313" key="7">
    <source>
        <dbReference type="EMBL" id="OEU20840.1"/>
    </source>
</evidence>
<evidence type="ECO:0000256" key="3">
    <source>
        <dbReference type="ARBA" id="ARBA00022630"/>
    </source>
</evidence>
<gene>
    <name evidence="7" type="ORF">FRACYDRAFT_206086</name>
</gene>
<dbReference type="Gene3D" id="3.40.50.720">
    <property type="entry name" value="NAD(P)-binding Rossmann-like Domain"/>
    <property type="match status" value="1"/>
</dbReference>
<dbReference type="PANTHER" id="PTHR11530:SF11">
    <property type="entry name" value="D-ASPARTATE OXIDASE"/>
    <property type="match status" value="1"/>
</dbReference>
<keyword evidence="5" id="KW-0560">Oxidoreductase</keyword>